<gene>
    <name evidence="2" type="ORF">JR050_14740</name>
</gene>
<accession>A0ABS2DK98</accession>
<keyword evidence="1" id="KW-0732">Signal</keyword>
<evidence type="ECO:0000313" key="3">
    <source>
        <dbReference type="Proteomes" id="UP001518925"/>
    </source>
</evidence>
<reference evidence="2 3" key="1">
    <citation type="submission" date="2021-02" db="EMBL/GenBank/DDBJ databases">
        <title>Bacillus sp. RD4P76, an endophyte from a halophyte.</title>
        <authorList>
            <person name="Sun J.-Q."/>
        </authorList>
    </citation>
    <scope>NUCLEOTIDE SEQUENCE [LARGE SCALE GENOMIC DNA]</scope>
    <source>
        <strain evidence="2 3">RD4P76</strain>
    </source>
</reference>
<proteinExistence type="predicted"/>
<keyword evidence="3" id="KW-1185">Reference proteome</keyword>
<protein>
    <submittedName>
        <fullName evidence="2">DUF2680 domain-containing protein</fullName>
    </submittedName>
</protein>
<feature type="signal peptide" evidence="1">
    <location>
        <begin position="1"/>
        <end position="23"/>
    </location>
</feature>
<organism evidence="2 3">
    <name type="scientific">Bacillus suaedaesalsae</name>
    <dbReference type="NCBI Taxonomy" id="2810349"/>
    <lineage>
        <taxon>Bacteria</taxon>
        <taxon>Bacillati</taxon>
        <taxon>Bacillota</taxon>
        <taxon>Bacilli</taxon>
        <taxon>Bacillales</taxon>
        <taxon>Bacillaceae</taxon>
        <taxon>Bacillus</taxon>
    </lineage>
</organism>
<dbReference type="Proteomes" id="UP001518925">
    <property type="component" value="Unassembled WGS sequence"/>
</dbReference>
<dbReference type="InterPro" id="IPR024485">
    <property type="entry name" value="DUF2680"/>
</dbReference>
<dbReference type="Pfam" id="PF10925">
    <property type="entry name" value="DUF2680"/>
    <property type="match status" value="1"/>
</dbReference>
<evidence type="ECO:0000313" key="2">
    <source>
        <dbReference type="EMBL" id="MBM6618924.1"/>
    </source>
</evidence>
<dbReference type="RefSeq" id="WP_204204265.1">
    <property type="nucleotide sequence ID" value="NZ_JAFELM010000036.1"/>
</dbReference>
<name>A0ABS2DK98_9BACI</name>
<feature type="chain" id="PRO_5045087745" evidence="1">
    <location>
        <begin position="24"/>
        <end position="106"/>
    </location>
</feature>
<comment type="caution">
    <text evidence="2">The sequence shown here is derived from an EMBL/GenBank/DDBJ whole genome shotgun (WGS) entry which is preliminary data.</text>
</comment>
<sequence length="106" mass="12524">MKKFMTIVSMMLVTLSITCSSAAANTDQQKQAPKVTLTAEQKEELAALHREVYEKKKEVVSKYVEYGVFTEEKGKFILEKMELHMKELEENNYIPKWDRHKHRHHK</sequence>
<dbReference type="EMBL" id="JAFELM010000036">
    <property type="protein sequence ID" value="MBM6618924.1"/>
    <property type="molecule type" value="Genomic_DNA"/>
</dbReference>
<evidence type="ECO:0000256" key="1">
    <source>
        <dbReference type="SAM" id="SignalP"/>
    </source>
</evidence>